<comment type="similarity">
    <text evidence="1">Belongs to the type-I restriction system S methylase family.</text>
</comment>
<evidence type="ECO:0000313" key="5">
    <source>
        <dbReference type="EMBL" id="TMP81838.1"/>
    </source>
</evidence>
<dbReference type="Gene3D" id="3.90.220.20">
    <property type="entry name" value="DNA methylase specificity domains"/>
    <property type="match status" value="2"/>
</dbReference>
<keyword evidence="2" id="KW-0680">Restriction system</keyword>
<comment type="caution">
    <text evidence="5">The sequence shown here is derived from an EMBL/GenBank/DDBJ whole genome shotgun (WGS) entry which is preliminary data.</text>
</comment>
<protein>
    <submittedName>
        <fullName evidence="5">Restriction endonuclease</fullName>
    </submittedName>
</protein>
<dbReference type="InterPro" id="IPR000055">
    <property type="entry name" value="Restrct_endonuc_typeI_TRD"/>
</dbReference>
<sequence>MSNNIESLITENLSIWSSAVEQCSSPGRGANKKINTYGVEKLRQLILELAIRGKLVEQSSNDKPASTLIKTMSQQRELLLKERKIKRIKALPLISKEEQPFELPQGWEWARLQDIGHDWGQKKPDRNFQYIDVGSINKERGVIEKTTLVTPSKAPSRARKIVKLDTVIYSTVRPSLLNIAIIDKEPSEELIASTAFAVIKPFKGLTSSYLYHYLRSPTFVNYVENCQVGVAYPAINDKKFFSGLIPLPPENEQIRINSRLDNLMKLCNTLEEETINSLEAHQNLVVELLKVLTSSPNSQELSENWKLLFTNFSTLFVTENSIKSLKQAILKLGLTGKLVKPIKNDKSASSILKLANIEKQRLISQKKIKRPKTLPPIELKDTPSKLPTGWEWCRLTDVGELSRGKSKHRPRNDPALYLGGDIPLVQTGDVARANGVIETYTALYNETGLKQSRLWPKNTLCITIAANIADTALLGFDACFPDSVVGFNTFLPELDNKYFDYFIRTAKANLEKYAPATAQKNINLEILSNVYVPLPPARELKAIVERIDELFNLCDQLANECQYSDELKIEFSNALVEQLLGLRKQTQKNSNLEVKSKMKIESKIVLSTITFDVSKYPLATILIENGNALDAKALWEKSQLTLPDFYRCLKIEIDQGIIKKPDIAEYREQ</sequence>
<evidence type="ECO:0000259" key="4">
    <source>
        <dbReference type="Pfam" id="PF01420"/>
    </source>
</evidence>
<dbReference type="GO" id="GO:0004519">
    <property type="term" value="F:endonuclease activity"/>
    <property type="evidence" value="ECO:0007669"/>
    <property type="project" value="UniProtKB-KW"/>
</dbReference>
<dbReference type="SUPFAM" id="SSF116734">
    <property type="entry name" value="DNA methylase specificity domain"/>
    <property type="match status" value="2"/>
</dbReference>
<dbReference type="Pfam" id="PF01420">
    <property type="entry name" value="Methylase_S"/>
    <property type="match status" value="2"/>
</dbReference>
<keyword evidence="5" id="KW-0378">Hydrolase</keyword>
<reference evidence="6" key="2">
    <citation type="submission" date="2019-06" db="EMBL/GenBank/DDBJ databases">
        <title>Co-occurence of chitin degradation, pigmentation and bioactivity in marine Pseudoalteromonas.</title>
        <authorList>
            <person name="Sonnenschein E.C."/>
            <person name="Bech P.K."/>
        </authorList>
    </citation>
    <scope>NUCLEOTIDE SEQUENCE [LARGE SCALE GENOMIC DNA]</scope>
    <source>
        <strain evidence="6">S1189</strain>
    </source>
</reference>
<dbReference type="PANTHER" id="PTHR43140">
    <property type="entry name" value="TYPE-1 RESTRICTION ENZYME ECOKI SPECIFICITY PROTEIN"/>
    <property type="match status" value="1"/>
</dbReference>
<evidence type="ECO:0000256" key="3">
    <source>
        <dbReference type="ARBA" id="ARBA00023125"/>
    </source>
</evidence>
<dbReference type="Proteomes" id="UP000307362">
    <property type="component" value="Unassembled WGS sequence"/>
</dbReference>
<dbReference type="RefSeq" id="WP_138566799.1">
    <property type="nucleotide sequence ID" value="NZ_PNCM01000013.1"/>
</dbReference>
<evidence type="ECO:0000313" key="6">
    <source>
        <dbReference type="Proteomes" id="UP000307362"/>
    </source>
</evidence>
<keyword evidence="3" id="KW-0238">DNA-binding</keyword>
<evidence type="ECO:0000256" key="2">
    <source>
        <dbReference type="ARBA" id="ARBA00022747"/>
    </source>
</evidence>
<reference evidence="5 6" key="1">
    <citation type="submission" date="2017-12" db="EMBL/GenBank/DDBJ databases">
        <authorList>
            <person name="Paulsen S."/>
            <person name="Gram L.K."/>
        </authorList>
    </citation>
    <scope>NUCLEOTIDE SEQUENCE [LARGE SCALE GENOMIC DNA]</scope>
    <source>
        <strain evidence="5 6">S1189</strain>
    </source>
</reference>
<name>A0A5S3YX22_9GAMM</name>
<dbReference type="InterPro" id="IPR051212">
    <property type="entry name" value="Type-I_RE_S_subunit"/>
</dbReference>
<dbReference type="AlphaFoldDB" id="A0A5S3YX22"/>
<dbReference type="InterPro" id="IPR044946">
    <property type="entry name" value="Restrct_endonuc_typeI_TRD_sf"/>
</dbReference>
<proteinExistence type="inferred from homology"/>
<feature type="domain" description="Type I restriction modification DNA specificity" evidence="4">
    <location>
        <begin position="104"/>
        <end position="279"/>
    </location>
</feature>
<dbReference type="CDD" id="cd16961">
    <property type="entry name" value="RMtype1_S_TRD-CR_like"/>
    <property type="match status" value="1"/>
</dbReference>
<accession>A0A5S3YX22</accession>
<organism evidence="5 6">
    <name type="scientific">Pseudoalteromonas phenolica</name>
    <dbReference type="NCBI Taxonomy" id="161398"/>
    <lineage>
        <taxon>Bacteria</taxon>
        <taxon>Pseudomonadati</taxon>
        <taxon>Pseudomonadota</taxon>
        <taxon>Gammaproteobacteria</taxon>
        <taxon>Alteromonadales</taxon>
        <taxon>Pseudoalteromonadaceae</taxon>
        <taxon>Pseudoalteromonas</taxon>
    </lineage>
</organism>
<keyword evidence="5" id="KW-0255">Endonuclease</keyword>
<dbReference type="PANTHER" id="PTHR43140:SF1">
    <property type="entry name" value="TYPE I RESTRICTION ENZYME ECOKI SPECIFICITY SUBUNIT"/>
    <property type="match status" value="1"/>
</dbReference>
<feature type="domain" description="Type I restriction modification DNA specificity" evidence="4">
    <location>
        <begin position="387"/>
        <end position="559"/>
    </location>
</feature>
<dbReference type="EMBL" id="PNCM01000013">
    <property type="protein sequence ID" value="TMP81838.1"/>
    <property type="molecule type" value="Genomic_DNA"/>
</dbReference>
<dbReference type="GO" id="GO:0003677">
    <property type="term" value="F:DNA binding"/>
    <property type="evidence" value="ECO:0007669"/>
    <property type="project" value="UniProtKB-KW"/>
</dbReference>
<keyword evidence="5" id="KW-0540">Nuclease</keyword>
<dbReference type="GO" id="GO:0009307">
    <property type="term" value="P:DNA restriction-modification system"/>
    <property type="evidence" value="ECO:0007669"/>
    <property type="project" value="UniProtKB-KW"/>
</dbReference>
<evidence type="ECO:0000256" key="1">
    <source>
        <dbReference type="ARBA" id="ARBA00010923"/>
    </source>
</evidence>
<dbReference type="OrthoDB" id="398435at2"/>
<dbReference type="CDD" id="cd17282">
    <property type="entry name" value="RMtype1_S_Eco16444ORF1681_TRD1-CR1_like"/>
    <property type="match status" value="1"/>
</dbReference>
<gene>
    <name evidence="5" type="ORF">CWB73_05405</name>
</gene>